<dbReference type="Proteomes" id="UP000029867">
    <property type="component" value="Unassembled WGS sequence"/>
</dbReference>
<feature type="region of interest" description="Disordered" evidence="1">
    <location>
        <begin position="23"/>
        <end position="51"/>
    </location>
</feature>
<evidence type="ECO:0000256" key="1">
    <source>
        <dbReference type="SAM" id="MobiDB-lite"/>
    </source>
</evidence>
<sequence length="683" mass="76549">MQAPSTTENTLDSLWSRSSLLRLSSPTTSTSTSTSSPPSPSLPQSQSPDVYATNLSSDINQTCITVRINNSDWVYNFNDNVALLSDTDYDILDHHVSNIHEPLTEHNDSLLNGNLLNYTHNTKNTFPSQPEFNSSTSSLDLSVDEPCNTLPIFPPLRESSSNTFVNSIQNPINSNTNETNLFLNVTLTNSYMLNVSPLSSLVSTSIDDILDTLNINSQKKNSSSIHTRCQSIKFTGFSKERCILIKNLTEKGNINHKFVDKILLLAPSTTENTLDSLWSRSSLLRLSSPTTSTSTSTSSPPSPSLPQSQSPDVYATNLSSDINQTCITVRINNSDWVYNFNDNVALLSDTDYDILDHHVSNIHEPLTEHNDSLLNGNLLNNYTHNTKNTFPSQPEFNSSTSSLDLSVDEPCNTLPIFPPLRESSPNTFVNSIQNPINSNTNETNLFLNATLTNSYMLNVSPLSSLVSTSIDNILDTLNINSQKKNSSSIHTRCQSIKFTGFSKERCILIKNLTEKGNINHKFVDKILLLVHSKNLILKFNILKSLIQTPCNFYSVNTCDLLSNWNLIVDWKFSDGDTFNVKELNIINDHNTYYLYKYFMSDFLKLLSIIGSITKFILGNDSEIDPHLEESRLLDFHKSLDNDVVKIVKEHCLLEILDANSLHEMVFFLWKTEFPLACESFSSL</sequence>
<organism evidence="2 3">
    <name type="scientific">Pichia kudriavzevii</name>
    <name type="common">Yeast</name>
    <name type="synonym">Issatchenkia orientalis</name>
    <dbReference type="NCBI Taxonomy" id="4909"/>
    <lineage>
        <taxon>Eukaryota</taxon>
        <taxon>Fungi</taxon>
        <taxon>Dikarya</taxon>
        <taxon>Ascomycota</taxon>
        <taxon>Saccharomycotina</taxon>
        <taxon>Pichiomycetes</taxon>
        <taxon>Pichiales</taxon>
        <taxon>Pichiaceae</taxon>
        <taxon>Pichia</taxon>
    </lineage>
</organism>
<evidence type="ECO:0000313" key="3">
    <source>
        <dbReference type="Proteomes" id="UP000029867"/>
    </source>
</evidence>
<comment type="caution">
    <text evidence="2">The sequence shown here is derived from an EMBL/GenBank/DDBJ whole genome shotgun (WGS) entry which is preliminary data.</text>
</comment>
<reference evidence="3" key="1">
    <citation type="journal article" date="2014" name="Microb. Cell Fact.">
        <title>Exploiting Issatchenkia orientalis SD108 for succinic acid production.</title>
        <authorList>
            <person name="Xiao H."/>
            <person name="Shao Z."/>
            <person name="Jiang Y."/>
            <person name="Dole S."/>
            <person name="Zhao H."/>
        </authorList>
    </citation>
    <scope>NUCLEOTIDE SEQUENCE [LARGE SCALE GENOMIC DNA]</scope>
    <source>
        <strain evidence="3">SD108</strain>
    </source>
</reference>
<feature type="compositionally biased region" description="Low complexity" evidence="1">
    <location>
        <begin position="23"/>
        <end position="49"/>
    </location>
</feature>
<proteinExistence type="predicted"/>
<dbReference type="HOGENOM" id="CLU_402811_0_0_1"/>
<dbReference type="EMBL" id="JQFK01000039">
    <property type="protein sequence ID" value="KGK37303.1"/>
    <property type="molecule type" value="Genomic_DNA"/>
</dbReference>
<gene>
    <name evidence="2" type="ORF">JL09_g3512</name>
</gene>
<dbReference type="AlphaFoldDB" id="A0A099NWU8"/>
<dbReference type="VEuPathDB" id="FungiDB:C5L36_0A09290"/>
<feature type="compositionally biased region" description="Low complexity" evidence="1">
    <location>
        <begin position="289"/>
        <end position="312"/>
    </location>
</feature>
<evidence type="ECO:0000313" key="2">
    <source>
        <dbReference type="EMBL" id="KGK37303.1"/>
    </source>
</evidence>
<name>A0A099NWU8_PICKU</name>
<protein>
    <submittedName>
        <fullName evidence="2">Uncharacterized protein</fullName>
    </submittedName>
</protein>
<accession>A0A099NWU8</accession>
<feature type="region of interest" description="Disordered" evidence="1">
    <location>
        <begin position="289"/>
        <end position="314"/>
    </location>
</feature>